<dbReference type="Proteomes" id="UP000184073">
    <property type="component" value="Unassembled WGS sequence"/>
</dbReference>
<evidence type="ECO:0000313" key="11">
    <source>
        <dbReference type="Proteomes" id="UP000184073"/>
    </source>
</evidence>
<comment type="subcellular location">
    <subcellularLocation>
        <location evidence="1 6 7">Nucleus</location>
    </subcellularLocation>
</comment>
<feature type="region of interest" description="Disordered" evidence="8">
    <location>
        <begin position="349"/>
        <end position="396"/>
    </location>
</feature>
<dbReference type="InterPro" id="IPR050720">
    <property type="entry name" value="Engrailed_Homeobox_TFs"/>
</dbReference>
<feature type="region of interest" description="Disordered" evidence="8">
    <location>
        <begin position="225"/>
        <end position="283"/>
    </location>
</feature>
<dbReference type="Gene3D" id="1.10.10.60">
    <property type="entry name" value="Homeodomain-like"/>
    <property type="match status" value="1"/>
</dbReference>
<evidence type="ECO:0000256" key="7">
    <source>
        <dbReference type="RuleBase" id="RU000682"/>
    </source>
</evidence>
<protein>
    <recommendedName>
        <fullName evidence="9">Homeobox domain-containing protein</fullName>
    </recommendedName>
</protein>
<dbReference type="PANTHER" id="PTHR24341:SF6">
    <property type="entry name" value="HOMEOBOX PROTEIN INVECTED"/>
    <property type="match status" value="1"/>
</dbReference>
<gene>
    <name evidence="10" type="ORF">ASPVEDRAFT_36896</name>
</gene>
<dbReference type="PROSITE" id="PS00027">
    <property type="entry name" value="HOMEOBOX_1"/>
    <property type="match status" value="1"/>
</dbReference>
<feature type="DNA-binding region" description="Homeobox" evidence="6">
    <location>
        <begin position="65"/>
        <end position="124"/>
    </location>
</feature>
<dbReference type="OrthoDB" id="6159439at2759"/>
<dbReference type="EMBL" id="KV878125">
    <property type="protein sequence ID" value="OJI97486.1"/>
    <property type="molecule type" value="Genomic_DNA"/>
</dbReference>
<feature type="compositionally biased region" description="Polar residues" evidence="8">
    <location>
        <begin position="373"/>
        <end position="382"/>
    </location>
</feature>
<accession>A0A1L9P7M8</accession>
<evidence type="ECO:0000256" key="8">
    <source>
        <dbReference type="SAM" id="MobiDB-lite"/>
    </source>
</evidence>
<feature type="region of interest" description="Disordered" evidence="8">
    <location>
        <begin position="116"/>
        <end position="207"/>
    </location>
</feature>
<dbReference type="SUPFAM" id="SSF46689">
    <property type="entry name" value="Homeodomain-like"/>
    <property type="match status" value="1"/>
</dbReference>
<organism evidence="10 11">
    <name type="scientific">Aspergillus versicolor CBS 583.65</name>
    <dbReference type="NCBI Taxonomy" id="1036611"/>
    <lineage>
        <taxon>Eukaryota</taxon>
        <taxon>Fungi</taxon>
        <taxon>Dikarya</taxon>
        <taxon>Ascomycota</taxon>
        <taxon>Pezizomycotina</taxon>
        <taxon>Eurotiomycetes</taxon>
        <taxon>Eurotiomycetidae</taxon>
        <taxon>Eurotiales</taxon>
        <taxon>Aspergillaceae</taxon>
        <taxon>Aspergillus</taxon>
        <taxon>Aspergillus subgen. Nidulantes</taxon>
    </lineage>
</organism>
<evidence type="ECO:0000256" key="1">
    <source>
        <dbReference type="ARBA" id="ARBA00004123"/>
    </source>
</evidence>
<dbReference type="RefSeq" id="XP_040663249.1">
    <property type="nucleotide sequence ID" value="XM_040811323.1"/>
</dbReference>
<dbReference type="GO" id="GO:0003677">
    <property type="term" value="F:DNA binding"/>
    <property type="evidence" value="ECO:0007669"/>
    <property type="project" value="UniProtKB-UniRule"/>
</dbReference>
<keyword evidence="3 6" id="KW-0238">DNA-binding</keyword>
<dbReference type="GeneID" id="63726834"/>
<dbReference type="InterPro" id="IPR017970">
    <property type="entry name" value="Homeobox_CS"/>
</dbReference>
<evidence type="ECO:0000256" key="2">
    <source>
        <dbReference type="ARBA" id="ARBA00010896"/>
    </source>
</evidence>
<feature type="region of interest" description="Disordered" evidence="8">
    <location>
        <begin position="562"/>
        <end position="587"/>
    </location>
</feature>
<feature type="compositionally biased region" description="Polar residues" evidence="8">
    <location>
        <begin position="181"/>
        <end position="195"/>
    </location>
</feature>
<dbReference type="PROSITE" id="PS50071">
    <property type="entry name" value="HOMEOBOX_2"/>
    <property type="match status" value="1"/>
</dbReference>
<feature type="compositionally biased region" description="Low complexity" evidence="8">
    <location>
        <begin position="170"/>
        <end position="180"/>
    </location>
</feature>
<proteinExistence type="inferred from homology"/>
<keyword evidence="11" id="KW-1185">Reference proteome</keyword>
<evidence type="ECO:0000256" key="6">
    <source>
        <dbReference type="PROSITE-ProRule" id="PRU00108"/>
    </source>
</evidence>
<dbReference type="CDD" id="cd00086">
    <property type="entry name" value="homeodomain"/>
    <property type="match status" value="1"/>
</dbReference>
<evidence type="ECO:0000256" key="5">
    <source>
        <dbReference type="ARBA" id="ARBA00023242"/>
    </source>
</evidence>
<dbReference type="PANTHER" id="PTHR24341">
    <property type="entry name" value="HOMEOBOX PROTEIN ENGRAILED"/>
    <property type="match status" value="1"/>
</dbReference>
<evidence type="ECO:0000313" key="10">
    <source>
        <dbReference type="EMBL" id="OJI97486.1"/>
    </source>
</evidence>
<feature type="domain" description="Homeobox" evidence="9">
    <location>
        <begin position="63"/>
        <end position="123"/>
    </location>
</feature>
<keyword evidence="5 6" id="KW-0539">Nucleus</keyword>
<reference evidence="11" key="1">
    <citation type="journal article" date="2017" name="Genome Biol.">
        <title>Comparative genomics reveals high biological diversity and specific adaptations in the industrially and medically important fungal genus Aspergillus.</title>
        <authorList>
            <person name="de Vries R.P."/>
            <person name="Riley R."/>
            <person name="Wiebenga A."/>
            <person name="Aguilar-Osorio G."/>
            <person name="Amillis S."/>
            <person name="Uchima C.A."/>
            <person name="Anderluh G."/>
            <person name="Asadollahi M."/>
            <person name="Askin M."/>
            <person name="Barry K."/>
            <person name="Battaglia E."/>
            <person name="Bayram O."/>
            <person name="Benocci T."/>
            <person name="Braus-Stromeyer S.A."/>
            <person name="Caldana C."/>
            <person name="Canovas D."/>
            <person name="Cerqueira G.C."/>
            <person name="Chen F."/>
            <person name="Chen W."/>
            <person name="Choi C."/>
            <person name="Clum A."/>
            <person name="Dos Santos R.A."/>
            <person name="Damasio A.R."/>
            <person name="Diallinas G."/>
            <person name="Emri T."/>
            <person name="Fekete E."/>
            <person name="Flipphi M."/>
            <person name="Freyberg S."/>
            <person name="Gallo A."/>
            <person name="Gournas C."/>
            <person name="Habgood R."/>
            <person name="Hainaut M."/>
            <person name="Harispe M.L."/>
            <person name="Henrissat B."/>
            <person name="Hilden K.S."/>
            <person name="Hope R."/>
            <person name="Hossain A."/>
            <person name="Karabika E."/>
            <person name="Karaffa L."/>
            <person name="Karanyi Z."/>
            <person name="Krasevec N."/>
            <person name="Kuo A."/>
            <person name="Kusch H."/>
            <person name="LaButti K."/>
            <person name="Lagendijk E.L."/>
            <person name="Lapidus A."/>
            <person name="Levasseur A."/>
            <person name="Lindquist E."/>
            <person name="Lipzen A."/>
            <person name="Logrieco A.F."/>
            <person name="MacCabe A."/>
            <person name="Maekelae M.R."/>
            <person name="Malavazi I."/>
            <person name="Melin P."/>
            <person name="Meyer V."/>
            <person name="Mielnichuk N."/>
            <person name="Miskei M."/>
            <person name="Molnar A.P."/>
            <person name="Mule G."/>
            <person name="Ngan C.Y."/>
            <person name="Orejas M."/>
            <person name="Orosz E."/>
            <person name="Ouedraogo J.P."/>
            <person name="Overkamp K.M."/>
            <person name="Park H.-S."/>
            <person name="Perrone G."/>
            <person name="Piumi F."/>
            <person name="Punt P.J."/>
            <person name="Ram A.F."/>
            <person name="Ramon A."/>
            <person name="Rauscher S."/>
            <person name="Record E."/>
            <person name="Riano-Pachon D.M."/>
            <person name="Robert V."/>
            <person name="Roehrig J."/>
            <person name="Ruller R."/>
            <person name="Salamov A."/>
            <person name="Salih N.S."/>
            <person name="Samson R.A."/>
            <person name="Sandor E."/>
            <person name="Sanguinetti M."/>
            <person name="Schuetze T."/>
            <person name="Sepcic K."/>
            <person name="Shelest E."/>
            <person name="Sherlock G."/>
            <person name="Sophianopoulou V."/>
            <person name="Squina F.M."/>
            <person name="Sun H."/>
            <person name="Susca A."/>
            <person name="Todd R.B."/>
            <person name="Tsang A."/>
            <person name="Unkles S.E."/>
            <person name="van de Wiele N."/>
            <person name="van Rossen-Uffink D."/>
            <person name="Oliveira J.V."/>
            <person name="Vesth T.C."/>
            <person name="Visser J."/>
            <person name="Yu J.-H."/>
            <person name="Zhou M."/>
            <person name="Andersen M.R."/>
            <person name="Archer D.B."/>
            <person name="Baker S.E."/>
            <person name="Benoit I."/>
            <person name="Brakhage A.A."/>
            <person name="Braus G.H."/>
            <person name="Fischer R."/>
            <person name="Frisvad J.C."/>
            <person name="Goldman G.H."/>
            <person name="Houbraken J."/>
            <person name="Oakley B."/>
            <person name="Pocsi I."/>
            <person name="Scazzocchio C."/>
            <person name="Seiboth B."/>
            <person name="vanKuyk P.A."/>
            <person name="Wortman J."/>
            <person name="Dyer P.S."/>
            <person name="Grigoriev I.V."/>
        </authorList>
    </citation>
    <scope>NUCLEOTIDE SEQUENCE [LARGE SCALE GENOMIC DNA]</scope>
    <source>
        <strain evidence="11">CBS 583.65</strain>
    </source>
</reference>
<keyword evidence="4 6" id="KW-0371">Homeobox</keyword>
<evidence type="ECO:0000256" key="3">
    <source>
        <dbReference type="ARBA" id="ARBA00023125"/>
    </source>
</evidence>
<dbReference type="Pfam" id="PF00046">
    <property type="entry name" value="Homeodomain"/>
    <property type="match status" value="1"/>
</dbReference>
<dbReference type="GO" id="GO:0016586">
    <property type="term" value="C:RSC-type complex"/>
    <property type="evidence" value="ECO:0007669"/>
    <property type="project" value="TreeGrafter"/>
</dbReference>
<dbReference type="AlphaFoldDB" id="A0A1L9P7M8"/>
<dbReference type="STRING" id="1036611.A0A1L9P7M8"/>
<dbReference type="VEuPathDB" id="FungiDB:ASPVEDRAFT_36896"/>
<dbReference type="InterPro" id="IPR001356">
    <property type="entry name" value="HD"/>
</dbReference>
<evidence type="ECO:0000256" key="4">
    <source>
        <dbReference type="ARBA" id="ARBA00023155"/>
    </source>
</evidence>
<feature type="compositionally biased region" description="Polar residues" evidence="8">
    <location>
        <begin position="267"/>
        <end position="283"/>
    </location>
</feature>
<feature type="compositionally biased region" description="Basic and acidic residues" evidence="8">
    <location>
        <begin position="124"/>
        <end position="144"/>
    </location>
</feature>
<dbReference type="SMART" id="SM00389">
    <property type="entry name" value="HOX"/>
    <property type="match status" value="1"/>
</dbReference>
<evidence type="ECO:0000259" key="9">
    <source>
        <dbReference type="PROSITE" id="PS50071"/>
    </source>
</evidence>
<comment type="similarity">
    <text evidence="2">Belongs to the engrailed homeobox family.</text>
</comment>
<dbReference type="GO" id="GO:0000981">
    <property type="term" value="F:DNA-binding transcription factor activity, RNA polymerase II-specific"/>
    <property type="evidence" value="ECO:0007669"/>
    <property type="project" value="InterPro"/>
</dbReference>
<feature type="compositionally biased region" description="Polar residues" evidence="8">
    <location>
        <begin position="233"/>
        <end position="259"/>
    </location>
</feature>
<dbReference type="InterPro" id="IPR009057">
    <property type="entry name" value="Homeodomain-like_sf"/>
</dbReference>
<dbReference type="FunFam" id="1.10.10.60:FF:000171">
    <property type="entry name" value="Homeobox transcription factor"/>
    <property type="match status" value="1"/>
</dbReference>
<sequence length="631" mass="68116">MNYIHHPYAFAGHPGVPMEQHLGYDPAMVHPSMMHPIDGYIYAHPPFDMVDYYHQPIMDYEEYAENLSRPRLTKEQVETLEAQFQAHPKPSSNVKRQLAAQTNLSLPRVANWFQNRRAKAKQQKRQEEYERMQKAKAEAEEAAKAKTVPSDFPESAAEPNDEKEDNGKVSTPKPSKPSTSGNQKQTSAVSAGSKHQQTRSEASRAASLASLQRALDAAAAAQYNPDGRGLTSVEGSVSPTTSLPTDSDASVWNSVTSAGELSVPGFDNSQPLSDYPSTNDGATAPYNSMQYALQADVDIGQRGSSDVLSDSLEGIGITASPGLSQLGNRTDRTPAWKEAGKELDLAARRKRPRPAAIGTSRSTSMLAGPPAMSPTTRGQNYGSVKHSKSAQGLSSRYAGVRKASSQRSPLNMSTFGEAGVLSSAKTELSTMLQPVTTNSLAPPTPLTPEDLHHLLPNTPSTDSYCLSAQPTSHMFPTTQPMHINIASPPATPLGMEMISPYQYQGVAPPMSAPAHFTSFADYGCENGLPGRGWEATSMPSPDAPFPSHCPMDLASISYEQALEQSHSESVASGSPFGEADMQASGDAKATEFHLYEFPDQEEAHRFVAQQLPSQKPKAYTFADNRTPTNFG</sequence>
<name>A0A1L9P7M8_ASPVE</name>
<feature type="compositionally biased region" description="Polar residues" evidence="8">
    <location>
        <begin position="562"/>
        <end position="572"/>
    </location>
</feature>